<dbReference type="GO" id="GO:0006508">
    <property type="term" value="P:proteolysis"/>
    <property type="evidence" value="ECO:0007669"/>
    <property type="project" value="InterPro"/>
</dbReference>
<dbReference type="InterPro" id="IPR014721">
    <property type="entry name" value="Ribsml_uS5_D2-typ_fold_subgr"/>
</dbReference>
<dbReference type="EMBL" id="LAZR01042283">
    <property type="protein sequence ID" value="KKL09896.1"/>
    <property type="molecule type" value="Genomic_DNA"/>
</dbReference>
<gene>
    <name evidence="4" type="ORF">LCGC14_2561280</name>
</gene>
<dbReference type="Pfam" id="PF05362">
    <property type="entry name" value="Lon_C"/>
    <property type="match status" value="1"/>
</dbReference>
<proteinExistence type="predicted"/>
<reference evidence="4" key="1">
    <citation type="journal article" date="2015" name="Nature">
        <title>Complex archaea that bridge the gap between prokaryotes and eukaryotes.</title>
        <authorList>
            <person name="Spang A."/>
            <person name="Saw J.H."/>
            <person name="Jorgensen S.L."/>
            <person name="Zaremba-Niedzwiedzka K."/>
            <person name="Martijn J."/>
            <person name="Lind A.E."/>
            <person name="van Eijk R."/>
            <person name="Schleper C."/>
            <person name="Guy L."/>
            <person name="Ettema T.J."/>
        </authorList>
    </citation>
    <scope>NUCLEOTIDE SEQUENCE</scope>
</reference>
<evidence type="ECO:0000256" key="1">
    <source>
        <dbReference type="SAM" id="MobiDB-lite"/>
    </source>
</evidence>
<comment type="caution">
    <text evidence="4">The sequence shown here is derived from an EMBL/GenBank/DDBJ whole genome shotgun (WGS) entry which is preliminary data.</text>
</comment>
<dbReference type="Gene3D" id="3.30.230.10">
    <property type="match status" value="1"/>
</dbReference>
<keyword evidence="2" id="KW-0812">Transmembrane</keyword>
<feature type="region of interest" description="Disordered" evidence="1">
    <location>
        <begin position="1"/>
        <end position="20"/>
    </location>
</feature>
<dbReference type="GO" id="GO:0004176">
    <property type="term" value="F:ATP-dependent peptidase activity"/>
    <property type="evidence" value="ECO:0007669"/>
    <property type="project" value="InterPro"/>
</dbReference>
<dbReference type="InterPro" id="IPR008269">
    <property type="entry name" value="Lon_proteolytic"/>
</dbReference>
<evidence type="ECO:0000256" key="2">
    <source>
        <dbReference type="SAM" id="Phobius"/>
    </source>
</evidence>
<evidence type="ECO:0000313" key="4">
    <source>
        <dbReference type="EMBL" id="KKL09896.1"/>
    </source>
</evidence>
<feature type="transmembrane region" description="Helical" evidence="2">
    <location>
        <begin position="193"/>
        <end position="218"/>
    </location>
</feature>
<accession>A0A0F9CW79</accession>
<dbReference type="SUPFAM" id="SSF54211">
    <property type="entry name" value="Ribosomal protein S5 domain 2-like"/>
    <property type="match status" value="1"/>
</dbReference>
<dbReference type="InterPro" id="IPR020568">
    <property type="entry name" value="Ribosomal_Su5_D2-typ_SF"/>
</dbReference>
<keyword evidence="2" id="KW-1133">Transmembrane helix</keyword>
<keyword evidence="2" id="KW-0472">Membrane</keyword>
<sequence length="219" mass="24233">MYKGYMEQGSFSRGDEKGTVSADAKTTSGLIKLIHPDGVCSREEMQEYLTLALELRRRVKEQLKRMGGIEYSKVNFSYIDKRTGQETFITCKELGAIQVIPDTPLEPGDIFTVGYDDSEGRYSLFRIQIQTNQGGHRFNVVGTSGKGIKESARMSYDYLKANASRMGIDRDLSSYDTNIQVISLMQAKDAEDLGVVFFVGLVSALMGRPLVGGLVVLAT</sequence>
<feature type="domain" description="Lon proteolytic" evidence="3">
    <location>
        <begin position="125"/>
        <end position="210"/>
    </location>
</feature>
<protein>
    <recommendedName>
        <fullName evidence="3">Lon proteolytic domain-containing protein</fullName>
    </recommendedName>
</protein>
<organism evidence="4">
    <name type="scientific">marine sediment metagenome</name>
    <dbReference type="NCBI Taxonomy" id="412755"/>
    <lineage>
        <taxon>unclassified sequences</taxon>
        <taxon>metagenomes</taxon>
        <taxon>ecological metagenomes</taxon>
    </lineage>
</organism>
<dbReference type="Pfam" id="PF13337">
    <property type="entry name" value="BrxL_ATPase"/>
    <property type="match status" value="1"/>
</dbReference>
<dbReference type="InterPro" id="IPR014061">
    <property type="entry name" value="BrxL-like"/>
</dbReference>
<evidence type="ECO:0000259" key="3">
    <source>
        <dbReference type="Pfam" id="PF05362"/>
    </source>
</evidence>
<name>A0A0F9CW79_9ZZZZ</name>
<dbReference type="GO" id="GO:0004252">
    <property type="term" value="F:serine-type endopeptidase activity"/>
    <property type="evidence" value="ECO:0007669"/>
    <property type="project" value="InterPro"/>
</dbReference>
<dbReference type="AlphaFoldDB" id="A0A0F9CW79"/>